<gene>
    <name evidence="11" type="ORF">SAMN04488104_102119</name>
</gene>
<keyword evidence="2" id="KW-0813">Transport</keyword>
<keyword evidence="12" id="KW-1185">Reference proteome</keyword>
<evidence type="ECO:0000259" key="10">
    <source>
        <dbReference type="Pfam" id="PF04290"/>
    </source>
</evidence>
<proteinExistence type="inferred from homology"/>
<evidence type="ECO:0000256" key="5">
    <source>
        <dbReference type="ARBA" id="ARBA00022692"/>
    </source>
</evidence>
<comment type="subcellular location">
    <subcellularLocation>
        <location evidence="1">Cell inner membrane</location>
        <topology evidence="1">Multi-pass membrane protein</topology>
    </subcellularLocation>
</comment>
<dbReference type="Pfam" id="PF04290">
    <property type="entry name" value="DctQ"/>
    <property type="match status" value="1"/>
</dbReference>
<keyword evidence="6 9" id="KW-1133">Transmembrane helix</keyword>
<evidence type="ECO:0000256" key="6">
    <source>
        <dbReference type="ARBA" id="ARBA00022989"/>
    </source>
</evidence>
<keyword evidence="3" id="KW-1003">Cell membrane</keyword>
<name>A0A1G6TA24_9BACT</name>
<protein>
    <submittedName>
        <fullName evidence="11">TRAP-type C4-dicarboxylate transport system, small permease component</fullName>
    </submittedName>
</protein>
<evidence type="ECO:0000256" key="1">
    <source>
        <dbReference type="ARBA" id="ARBA00004429"/>
    </source>
</evidence>
<feature type="transmembrane region" description="Helical" evidence="9">
    <location>
        <begin position="131"/>
        <end position="150"/>
    </location>
</feature>
<comment type="similarity">
    <text evidence="8">Belongs to the TRAP transporter small permease family.</text>
</comment>
<dbReference type="GO" id="GO:0022857">
    <property type="term" value="F:transmembrane transporter activity"/>
    <property type="evidence" value="ECO:0007669"/>
    <property type="project" value="TreeGrafter"/>
</dbReference>
<feature type="transmembrane region" description="Helical" evidence="9">
    <location>
        <begin position="12"/>
        <end position="34"/>
    </location>
</feature>
<dbReference type="PANTHER" id="PTHR35011:SF2">
    <property type="entry name" value="2,3-DIKETO-L-GULONATE TRAP TRANSPORTER SMALL PERMEASE PROTEIN YIAM"/>
    <property type="match status" value="1"/>
</dbReference>
<dbReference type="InterPro" id="IPR007387">
    <property type="entry name" value="TRAP_DctQ"/>
</dbReference>
<dbReference type="Proteomes" id="UP000199060">
    <property type="component" value="Unassembled WGS sequence"/>
</dbReference>
<organism evidence="11 12">
    <name type="scientific">Algoriphagus faecimaris</name>
    <dbReference type="NCBI Taxonomy" id="686796"/>
    <lineage>
        <taxon>Bacteria</taxon>
        <taxon>Pseudomonadati</taxon>
        <taxon>Bacteroidota</taxon>
        <taxon>Cytophagia</taxon>
        <taxon>Cytophagales</taxon>
        <taxon>Cyclobacteriaceae</taxon>
        <taxon>Algoriphagus</taxon>
    </lineage>
</organism>
<accession>A0A1G6TA24</accession>
<dbReference type="EMBL" id="FNAC01000021">
    <property type="protein sequence ID" value="SDD25175.1"/>
    <property type="molecule type" value="Genomic_DNA"/>
</dbReference>
<evidence type="ECO:0000256" key="7">
    <source>
        <dbReference type="ARBA" id="ARBA00023136"/>
    </source>
</evidence>
<keyword evidence="4" id="KW-0997">Cell inner membrane</keyword>
<evidence type="ECO:0000256" key="2">
    <source>
        <dbReference type="ARBA" id="ARBA00022448"/>
    </source>
</evidence>
<feature type="transmembrane region" description="Helical" evidence="9">
    <location>
        <begin position="49"/>
        <end position="67"/>
    </location>
</feature>
<evidence type="ECO:0000256" key="9">
    <source>
        <dbReference type="SAM" id="Phobius"/>
    </source>
</evidence>
<evidence type="ECO:0000256" key="8">
    <source>
        <dbReference type="ARBA" id="ARBA00038436"/>
    </source>
</evidence>
<dbReference type="RefSeq" id="WP_087939685.1">
    <property type="nucleotide sequence ID" value="NZ_FNAC01000021.1"/>
</dbReference>
<evidence type="ECO:0000256" key="3">
    <source>
        <dbReference type="ARBA" id="ARBA00022475"/>
    </source>
</evidence>
<keyword evidence="5 9" id="KW-0812">Transmembrane</keyword>
<dbReference type="InterPro" id="IPR055348">
    <property type="entry name" value="DctQ"/>
</dbReference>
<dbReference type="GO" id="GO:0005886">
    <property type="term" value="C:plasma membrane"/>
    <property type="evidence" value="ECO:0007669"/>
    <property type="project" value="UniProtKB-SubCell"/>
</dbReference>
<dbReference type="OrthoDB" id="9815614at2"/>
<evidence type="ECO:0000256" key="4">
    <source>
        <dbReference type="ARBA" id="ARBA00022519"/>
    </source>
</evidence>
<evidence type="ECO:0000313" key="12">
    <source>
        <dbReference type="Proteomes" id="UP000199060"/>
    </source>
</evidence>
<dbReference type="STRING" id="686796.SAMN04488104_102119"/>
<feature type="domain" description="Tripartite ATP-independent periplasmic transporters DctQ component" evidence="10">
    <location>
        <begin position="25"/>
        <end position="155"/>
    </location>
</feature>
<sequence length="162" mass="18351">MSLFHFRQKIDQVISWMLIVLMGLMVVNVSWQVASRYLLNNPSSFTDELARYMLIWIGMLGAAYVAGKNEHLAIDYFQGKLSNENRVSIQIVIRLLILAFALLIMVIGGANLVYITFILDQTSAALRIPLAYVYGIIPLSGLLVIFYQILDIRKLTQNTNPL</sequence>
<dbReference type="GO" id="GO:0015740">
    <property type="term" value="P:C4-dicarboxylate transport"/>
    <property type="evidence" value="ECO:0007669"/>
    <property type="project" value="TreeGrafter"/>
</dbReference>
<reference evidence="12" key="1">
    <citation type="submission" date="2016-10" db="EMBL/GenBank/DDBJ databases">
        <authorList>
            <person name="Varghese N."/>
            <person name="Submissions S."/>
        </authorList>
    </citation>
    <scope>NUCLEOTIDE SEQUENCE [LARGE SCALE GENOMIC DNA]</scope>
    <source>
        <strain evidence="12">DSM 23095</strain>
    </source>
</reference>
<feature type="transmembrane region" description="Helical" evidence="9">
    <location>
        <begin position="95"/>
        <end position="119"/>
    </location>
</feature>
<evidence type="ECO:0000313" key="11">
    <source>
        <dbReference type="EMBL" id="SDD25175.1"/>
    </source>
</evidence>
<dbReference type="PANTHER" id="PTHR35011">
    <property type="entry name" value="2,3-DIKETO-L-GULONATE TRAP TRANSPORTER SMALL PERMEASE PROTEIN YIAM"/>
    <property type="match status" value="1"/>
</dbReference>
<dbReference type="AlphaFoldDB" id="A0A1G6TA24"/>
<keyword evidence="7 9" id="KW-0472">Membrane</keyword>